<evidence type="ECO:0000256" key="1">
    <source>
        <dbReference type="ARBA" id="ARBA00022729"/>
    </source>
</evidence>
<dbReference type="Pfam" id="PF03422">
    <property type="entry name" value="CBM_6"/>
    <property type="match status" value="1"/>
</dbReference>
<dbReference type="InterPro" id="IPR006584">
    <property type="entry name" value="Cellulose-bd_IV"/>
</dbReference>
<comment type="caution">
    <text evidence="4">The sequence shown here is derived from an EMBL/GenBank/DDBJ whole genome shotgun (WGS) entry which is preliminary data.</text>
</comment>
<dbReference type="SMART" id="SM00776">
    <property type="entry name" value="NPCBM"/>
    <property type="match status" value="1"/>
</dbReference>
<gene>
    <name evidence="4" type="ORF">CVO96_17025</name>
</gene>
<dbReference type="Gene3D" id="2.60.120.260">
    <property type="entry name" value="Galactose-binding domain-like"/>
    <property type="match status" value="1"/>
</dbReference>
<dbReference type="SUPFAM" id="SSF51445">
    <property type="entry name" value="(Trans)glycosidases"/>
    <property type="match status" value="1"/>
</dbReference>
<feature type="domain" description="CBM6" evidence="3">
    <location>
        <begin position="273"/>
        <end position="401"/>
    </location>
</feature>
<dbReference type="SUPFAM" id="SSF49785">
    <property type="entry name" value="Galactose-binding domain-like"/>
    <property type="match status" value="2"/>
</dbReference>
<dbReference type="InterPro" id="IPR013222">
    <property type="entry name" value="Glyco_hyd_98_carb-bd"/>
</dbReference>
<reference evidence="4 5" key="1">
    <citation type="submission" date="2018-01" db="EMBL/GenBank/DDBJ databases">
        <title>Deinococcus koreensis sp. nov., a radiation-resistant bacterium isolated from river water.</title>
        <authorList>
            <person name="Choi A."/>
        </authorList>
    </citation>
    <scope>NUCLEOTIDE SEQUENCE [LARGE SCALE GENOMIC DNA]</scope>
    <source>
        <strain evidence="4 5">SJW1-2</strain>
    </source>
</reference>
<organism evidence="4 5">
    <name type="scientific">Deinococcus koreensis</name>
    <dbReference type="NCBI Taxonomy" id="2054903"/>
    <lineage>
        <taxon>Bacteria</taxon>
        <taxon>Thermotogati</taxon>
        <taxon>Deinococcota</taxon>
        <taxon>Deinococci</taxon>
        <taxon>Deinococcales</taxon>
        <taxon>Deinococcaceae</taxon>
        <taxon>Deinococcus</taxon>
    </lineage>
</organism>
<dbReference type="Gene3D" id="3.20.20.80">
    <property type="entry name" value="Glycosidases"/>
    <property type="match status" value="1"/>
</dbReference>
<dbReference type="Gene3D" id="2.60.120.1060">
    <property type="entry name" value="NPCBM/NEW2 domain"/>
    <property type="match status" value="1"/>
</dbReference>
<evidence type="ECO:0000313" key="5">
    <source>
        <dbReference type="Proteomes" id="UP000236379"/>
    </source>
</evidence>
<dbReference type="InterPro" id="IPR008979">
    <property type="entry name" value="Galactose-bd-like_sf"/>
</dbReference>
<dbReference type="CDD" id="cd04080">
    <property type="entry name" value="CBM6_cellulase-like"/>
    <property type="match status" value="1"/>
</dbReference>
<evidence type="ECO:0000259" key="3">
    <source>
        <dbReference type="PROSITE" id="PS51175"/>
    </source>
</evidence>
<dbReference type="InterPro" id="IPR032379">
    <property type="entry name" value="DUF4874"/>
</dbReference>
<feature type="region of interest" description="Disordered" evidence="2">
    <location>
        <begin position="106"/>
        <end position="125"/>
    </location>
</feature>
<dbReference type="GO" id="GO:0030246">
    <property type="term" value="F:carbohydrate binding"/>
    <property type="evidence" value="ECO:0007669"/>
    <property type="project" value="InterPro"/>
</dbReference>
<dbReference type="PROSITE" id="PS51175">
    <property type="entry name" value="CBM6"/>
    <property type="match status" value="1"/>
</dbReference>
<dbReference type="InterPro" id="IPR005084">
    <property type="entry name" value="CBM6"/>
</dbReference>
<dbReference type="Pfam" id="PF16173">
    <property type="entry name" value="DUF4874"/>
    <property type="match status" value="1"/>
</dbReference>
<dbReference type="EMBL" id="PPPD01000002">
    <property type="protein sequence ID" value="PNY79667.1"/>
    <property type="molecule type" value="Genomic_DNA"/>
</dbReference>
<dbReference type="InterPro" id="IPR038637">
    <property type="entry name" value="NPCBM_sf"/>
</dbReference>
<dbReference type="SMART" id="SM00606">
    <property type="entry name" value="CBD_IV"/>
    <property type="match status" value="1"/>
</dbReference>
<dbReference type="Pfam" id="PF16116">
    <property type="entry name" value="DUF4832"/>
    <property type="match status" value="1"/>
</dbReference>
<protein>
    <recommendedName>
        <fullName evidence="3">CBM6 domain-containing protein</fullName>
    </recommendedName>
</protein>
<accession>A0A2K3UT09</accession>
<feature type="region of interest" description="Disordered" evidence="2">
    <location>
        <begin position="403"/>
        <end position="455"/>
    </location>
</feature>
<dbReference type="InterPro" id="IPR017853">
    <property type="entry name" value="GH"/>
</dbReference>
<feature type="compositionally biased region" description="Pro residues" evidence="2">
    <location>
        <begin position="405"/>
        <end position="421"/>
    </location>
</feature>
<name>A0A2K3UT09_9DEIO</name>
<dbReference type="InterPro" id="IPR032267">
    <property type="entry name" value="DUF4832"/>
</dbReference>
<keyword evidence="5" id="KW-1185">Reference proteome</keyword>
<proteinExistence type="predicted"/>
<evidence type="ECO:0000256" key="2">
    <source>
        <dbReference type="SAM" id="MobiDB-lite"/>
    </source>
</evidence>
<keyword evidence="1" id="KW-0732">Signal</keyword>
<dbReference type="AlphaFoldDB" id="A0A2K3UT09"/>
<dbReference type="Pfam" id="PF08305">
    <property type="entry name" value="NPCBM"/>
    <property type="match status" value="1"/>
</dbReference>
<evidence type="ECO:0000313" key="4">
    <source>
        <dbReference type="EMBL" id="PNY79667.1"/>
    </source>
</evidence>
<dbReference type="Proteomes" id="UP000236379">
    <property type="component" value="Unassembled WGS sequence"/>
</dbReference>
<dbReference type="OrthoDB" id="9761426at2"/>
<sequence>MFGETTPAHQSANLSCARRPPEVCMNVTTSQSPARPPKLQVHGLAALSLSLALVACGSPASTKPAISATPYAEGRAPWNDLTAAATEVSPLVSGFLSDQAWQSASNGYGPVERDRSNGEGAAGDGNALTLSGRRYARGLGVHADSSVVFVTAGRCSTLSASIGIDDESRAQTGRGSVVFRVYGDSAKLYDSGVMTGSTATRAIKVDLRGHETLRLVVDQHRNVAEGDRSPWFDHADWAEAKVTCDAAGAPASPAVSAPLKLQAEDFDRGGEGVGYHDNDAANQGGQYRTTEGVDIDRRGNPEGYGVGWSGAGEWLNYTVNVDSAGTYGLNFRLATLRTGELLEISVDGVKVLTPSLPDTGGFDTPQVVRAGDLRLSAGKQVVRVAYVGSAPAVNLDWLELAPSDAPAPAPTPTPTPTPTPEPAVSTTFTGTSEDFPNPERGFHGDSSDLAAEPTGSLSGQADLGFRLVRTYIRLDDFRNSALSADWLSKLDQGFGRARAAGLKVVLRFSYNFPGSDYANAPDANVSLVLQHIQQIKPILARNADVIAFWQAGFVGAWGEWHDSVNGLDSDANKVTIRDALLDALPEGRFLQMRYPDDMRRWYPSPPTEADTFTTRARIGIYNDCFLANNGDAGTYGGLNDPLREYTKALSRVTPFGAETCDVGGNEARMDCPDILREGREYALTYLNFYFWKNFIDGWKARGCYDEVSRSIGYRFRLTAATHPASAARGSVLPLQVTVSNDGWSRLFNPRTVRVVLRHTTTGQLVDTAVSGVDPRRWLPGSSTTVALPVAIPAQATPGTYDVLLGLPDAATTLASDARYAIRPANADDPSRNQAWETGSGLFRLGTRVTLN</sequence>